<evidence type="ECO:0000256" key="1">
    <source>
        <dbReference type="PROSITE-ProRule" id="PRU00244"/>
    </source>
</evidence>
<gene>
    <name evidence="5" type="ORF">DVH29_03610</name>
</gene>
<evidence type="ECO:0000313" key="6">
    <source>
        <dbReference type="Proteomes" id="UP000253759"/>
    </source>
</evidence>
<dbReference type="Pfam" id="PF00563">
    <property type="entry name" value="EAL"/>
    <property type="match status" value="1"/>
</dbReference>
<dbReference type="NCBIfam" id="TIGR00254">
    <property type="entry name" value="GGDEF"/>
    <property type="match status" value="1"/>
</dbReference>
<dbReference type="SMART" id="SM00091">
    <property type="entry name" value="PAS"/>
    <property type="match status" value="1"/>
</dbReference>
<keyword evidence="1" id="KW-1133">Transmembrane helix</keyword>
<dbReference type="Pfam" id="PF03707">
    <property type="entry name" value="MHYT"/>
    <property type="match status" value="2"/>
</dbReference>
<dbReference type="EMBL" id="QQNH01000003">
    <property type="protein sequence ID" value="RDE10099.1"/>
    <property type="molecule type" value="Genomic_DNA"/>
</dbReference>
<keyword evidence="1" id="KW-0472">Membrane</keyword>
<keyword evidence="1" id="KW-0812">Transmembrane</keyword>
<dbReference type="InterPro" id="IPR035965">
    <property type="entry name" value="PAS-like_dom_sf"/>
</dbReference>
<evidence type="ECO:0000313" key="5">
    <source>
        <dbReference type="EMBL" id="RDE10099.1"/>
    </source>
</evidence>
<dbReference type="InterPro" id="IPR000014">
    <property type="entry name" value="PAS"/>
</dbReference>
<dbReference type="InterPro" id="IPR000160">
    <property type="entry name" value="GGDEF_dom"/>
</dbReference>
<protein>
    <submittedName>
        <fullName evidence="5">EAL domain-containing protein</fullName>
    </submittedName>
</protein>
<dbReference type="PROSITE" id="PS50924">
    <property type="entry name" value="MHYT"/>
    <property type="match status" value="1"/>
</dbReference>
<dbReference type="Proteomes" id="UP000253759">
    <property type="component" value="Unassembled WGS sequence"/>
</dbReference>
<dbReference type="SMART" id="SM00052">
    <property type="entry name" value="EAL"/>
    <property type="match status" value="1"/>
</dbReference>
<dbReference type="PROSITE" id="PS50887">
    <property type="entry name" value="GGDEF"/>
    <property type="match status" value="1"/>
</dbReference>
<dbReference type="CDD" id="cd00130">
    <property type="entry name" value="PAS"/>
    <property type="match status" value="1"/>
</dbReference>
<feature type="transmembrane region" description="Helical" evidence="1">
    <location>
        <begin position="142"/>
        <end position="164"/>
    </location>
</feature>
<dbReference type="Pfam" id="PF00990">
    <property type="entry name" value="GGDEF"/>
    <property type="match status" value="1"/>
</dbReference>
<dbReference type="InterPro" id="IPR005330">
    <property type="entry name" value="MHYT_dom"/>
</dbReference>
<dbReference type="PANTHER" id="PTHR44757">
    <property type="entry name" value="DIGUANYLATE CYCLASE DGCP"/>
    <property type="match status" value="1"/>
</dbReference>
<feature type="transmembrane region" description="Helical" evidence="1">
    <location>
        <begin position="16"/>
        <end position="35"/>
    </location>
</feature>
<feature type="domain" description="GGDEF" evidence="3">
    <location>
        <begin position="392"/>
        <end position="523"/>
    </location>
</feature>
<dbReference type="NCBIfam" id="TIGR00229">
    <property type="entry name" value="sensory_box"/>
    <property type="match status" value="1"/>
</dbReference>
<evidence type="ECO:0000259" key="2">
    <source>
        <dbReference type="PROSITE" id="PS50883"/>
    </source>
</evidence>
<feature type="transmembrane region" description="Helical" evidence="1">
    <location>
        <begin position="112"/>
        <end position="130"/>
    </location>
</feature>
<reference evidence="6" key="1">
    <citation type="submission" date="2018-07" db="EMBL/GenBank/DDBJ databases">
        <authorList>
            <person name="Liu B.-T."/>
            <person name="Du Z."/>
        </authorList>
    </citation>
    <scope>NUCLEOTIDE SEQUENCE [LARGE SCALE GENOMIC DNA]</scope>
    <source>
        <strain evidence="6">XYN52</strain>
    </source>
</reference>
<dbReference type="InterPro" id="IPR043128">
    <property type="entry name" value="Rev_trsase/Diguanyl_cyclase"/>
</dbReference>
<sequence>MSEIVTSLYFQHDIRFVLLAAAICALSAFACISILNHARRSAGWARAAWIGVAAVSVGFGIWATHFIAMLAFDIGFPASYDVGLTAASLVIAIAICGTGVAMAVLGNRTADLALGGAIVGVGISTMHYTGMHALQVGGEVSWSSGLVALSVIFGMALSALAFTLGSRRNRFGLRLAGAGLLTLAICAMHFTAMGAAGFENCYAIVGPDDIRPGLLSLIVGAASILILIAALGGVMLDLRDRKRMAAEDSRLRSLADAAVEGLIVCHERTVVAVNESFQRLIGDTGEMAGRAVEDFLPPPDCDMLFAQPNQLLEMELSAASGERIPVEVVLRDVDFGVEAHRAIAVRDLRARKQAEHHIRFLAHHDAMTGLANRTSFSKRLEEEMERSRLTGQRLAVLCIDLDRFKEVNDLFGHAAGDALLQKVATVMEGALAPGQFAGRLGGDEFAIIAPAVGEKPEEAAIVLLEAFADSNIGSIEGGMISASIGIALYPDHTVEADQLMTFADTALYCAKEEGRGSYRLFEPQMGAQVRDRRLLEHDLRLALARDQLALVYQPQVDIETAEVTGFEVLLRWTHPERGAVPPAKFIPIAEETGLIMQLGEWVMRSACKEAASWSNPLSVAVNVSAVQLHATHFVDFVRDVLRTTGLAPARLEIEITETAMIRNINRAISNLRQVKALGVKVAMDDFGTGYSSLSNLRAFPFDRIKVDQSFIRAVHDNDQSAAIVRAVLGLGKGLNLPILAEGVERPEELEFLRNEICHSAQGYWFGRPQHIGVYADVISGRRRTLDAHLPPLGEKRSA</sequence>
<dbReference type="Gene3D" id="3.30.450.20">
    <property type="entry name" value="PAS domain"/>
    <property type="match status" value="1"/>
</dbReference>
<dbReference type="Gene3D" id="3.20.20.450">
    <property type="entry name" value="EAL domain"/>
    <property type="match status" value="1"/>
</dbReference>
<dbReference type="SUPFAM" id="SSF55073">
    <property type="entry name" value="Nucleotide cyclase"/>
    <property type="match status" value="1"/>
</dbReference>
<feature type="domain" description="EAL" evidence="2">
    <location>
        <begin position="532"/>
        <end position="782"/>
    </location>
</feature>
<dbReference type="GO" id="GO:0016020">
    <property type="term" value="C:membrane"/>
    <property type="evidence" value="ECO:0007669"/>
    <property type="project" value="UniProtKB-UniRule"/>
</dbReference>
<name>A0A369W805_9HYPH</name>
<dbReference type="SUPFAM" id="SSF55785">
    <property type="entry name" value="PYP-like sensor domain (PAS domain)"/>
    <property type="match status" value="1"/>
</dbReference>
<accession>A0A369W805</accession>
<dbReference type="CDD" id="cd01948">
    <property type="entry name" value="EAL"/>
    <property type="match status" value="1"/>
</dbReference>
<proteinExistence type="predicted"/>
<dbReference type="SUPFAM" id="SSF141868">
    <property type="entry name" value="EAL domain-like"/>
    <property type="match status" value="1"/>
</dbReference>
<dbReference type="InterPro" id="IPR001633">
    <property type="entry name" value="EAL_dom"/>
</dbReference>
<dbReference type="OrthoDB" id="9814202at2"/>
<evidence type="ECO:0000259" key="3">
    <source>
        <dbReference type="PROSITE" id="PS50887"/>
    </source>
</evidence>
<dbReference type="InterPro" id="IPR052155">
    <property type="entry name" value="Biofilm_reg_signaling"/>
</dbReference>
<evidence type="ECO:0000259" key="4">
    <source>
        <dbReference type="PROSITE" id="PS50924"/>
    </source>
</evidence>
<feature type="transmembrane region" description="Helical" evidence="1">
    <location>
        <begin position="213"/>
        <end position="236"/>
    </location>
</feature>
<dbReference type="Pfam" id="PF13188">
    <property type="entry name" value="PAS_8"/>
    <property type="match status" value="1"/>
</dbReference>
<dbReference type="InterPro" id="IPR029787">
    <property type="entry name" value="Nucleotide_cyclase"/>
</dbReference>
<dbReference type="RefSeq" id="WP_114644867.1">
    <property type="nucleotide sequence ID" value="NZ_QQNH01000003.1"/>
</dbReference>
<feature type="transmembrane region" description="Helical" evidence="1">
    <location>
        <begin position="84"/>
        <end position="105"/>
    </location>
</feature>
<dbReference type="Gene3D" id="3.30.70.270">
    <property type="match status" value="1"/>
</dbReference>
<dbReference type="SMART" id="SM00267">
    <property type="entry name" value="GGDEF"/>
    <property type="match status" value="1"/>
</dbReference>
<dbReference type="PANTHER" id="PTHR44757:SF2">
    <property type="entry name" value="BIOFILM ARCHITECTURE MAINTENANCE PROTEIN MBAA"/>
    <property type="match status" value="1"/>
</dbReference>
<feature type="transmembrane region" description="Helical" evidence="1">
    <location>
        <begin position="171"/>
        <end position="193"/>
    </location>
</feature>
<keyword evidence="6" id="KW-1185">Reference proteome</keyword>
<dbReference type="InterPro" id="IPR035919">
    <property type="entry name" value="EAL_sf"/>
</dbReference>
<dbReference type="PROSITE" id="PS50883">
    <property type="entry name" value="EAL"/>
    <property type="match status" value="1"/>
</dbReference>
<dbReference type="CDD" id="cd01949">
    <property type="entry name" value="GGDEF"/>
    <property type="match status" value="1"/>
</dbReference>
<comment type="caution">
    <text evidence="5">The sequence shown here is derived from an EMBL/GenBank/DDBJ whole genome shotgun (WGS) entry which is preliminary data.</text>
</comment>
<dbReference type="AlphaFoldDB" id="A0A369W805"/>
<feature type="domain" description="MHYT" evidence="4">
    <location>
        <begin position="12"/>
        <end position="199"/>
    </location>
</feature>
<organism evidence="5 6">
    <name type="scientific">Pelagibacterium lacus</name>
    <dbReference type="NCBI Taxonomy" id="2282655"/>
    <lineage>
        <taxon>Bacteria</taxon>
        <taxon>Pseudomonadati</taxon>
        <taxon>Pseudomonadota</taxon>
        <taxon>Alphaproteobacteria</taxon>
        <taxon>Hyphomicrobiales</taxon>
        <taxon>Devosiaceae</taxon>
        <taxon>Pelagibacterium</taxon>
    </lineage>
</organism>
<feature type="transmembrane region" description="Helical" evidence="1">
    <location>
        <begin position="47"/>
        <end position="72"/>
    </location>
</feature>